<protein>
    <submittedName>
        <fullName evidence="1">Uncharacterized protein</fullName>
    </submittedName>
</protein>
<evidence type="ECO:0000313" key="1">
    <source>
        <dbReference type="EMBL" id="MBX38512.1"/>
    </source>
</evidence>
<dbReference type="AlphaFoldDB" id="A0A2P2N7R2"/>
<proteinExistence type="predicted"/>
<reference evidence="1" key="1">
    <citation type="submission" date="2018-02" db="EMBL/GenBank/DDBJ databases">
        <title>Rhizophora mucronata_Transcriptome.</title>
        <authorList>
            <person name="Meera S.P."/>
            <person name="Sreeshan A."/>
            <person name="Augustine A."/>
        </authorList>
    </citation>
    <scope>NUCLEOTIDE SEQUENCE</scope>
    <source>
        <tissue evidence="1">Leaf</tissue>
    </source>
</reference>
<sequence>MSSDHVFSSFSPFLVLSFSPYVSTK</sequence>
<accession>A0A2P2N7R2</accession>
<dbReference type="EMBL" id="GGEC01058028">
    <property type="protein sequence ID" value="MBX38512.1"/>
    <property type="molecule type" value="Transcribed_RNA"/>
</dbReference>
<name>A0A2P2N7R2_RHIMU</name>
<organism evidence="1">
    <name type="scientific">Rhizophora mucronata</name>
    <name type="common">Asiatic mangrove</name>
    <dbReference type="NCBI Taxonomy" id="61149"/>
    <lineage>
        <taxon>Eukaryota</taxon>
        <taxon>Viridiplantae</taxon>
        <taxon>Streptophyta</taxon>
        <taxon>Embryophyta</taxon>
        <taxon>Tracheophyta</taxon>
        <taxon>Spermatophyta</taxon>
        <taxon>Magnoliopsida</taxon>
        <taxon>eudicotyledons</taxon>
        <taxon>Gunneridae</taxon>
        <taxon>Pentapetalae</taxon>
        <taxon>rosids</taxon>
        <taxon>fabids</taxon>
        <taxon>Malpighiales</taxon>
        <taxon>Rhizophoraceae</taxon>
        <taxon>Rhizophora</taxon>
    </lineage>
</organism>